<gene>
    <name evidence="3" type="ORF">BT93_L0521</name>
</gene>
<dbReference type="PANTHER" id="PTHR46835">
    <property type="entry name" value="BASIC-LEUCINE ZIPPER (BZIP) TRANSCRIPTION FACTOR FAMILY PROTEIN-RELATED"/>
    <property type="match status" value="1"/>
</dbReference>
<accession>A0A8T0D115</accession>
<evidence type="ECO:0000313" key="3">
    <source>
        <dbReference type="EMBL" id="KAF7852125.1"/>
    </source>
</evidence>
<evidence type="ECO:0000256" key="2">
    <source>
        <dbReference type="SAM" id="MobiDB-lite"/>
    </source>
</evidence>
<evidence type="ECO:0000313" key="4">
    <source>
        <dbReference type="Proteomes" id="UP000806378"/>
    </source>
</evidence>
<comment type="caution">
    <text evidence="3">The sequence shown here is derived from an EMBL/GenBank/DDBJ whole genome shotgun (WGS) entry which is preliminary data.</text>
</comment>
<dbReference type="OrthoDB" id="1906396at2759"/>
<dbReference type="EMBL" id="MU089519">
    <property type="protein sequence ID" value="KAF7852125.1"/>
    <property type="molecule type" value="Genomic_DNA"/>
</dbReference>
<dbReference type="CDD" id="cd14703">
    <property type="entry name" value="bZIP_plant_RF2"/>
    <property type="match status" value="1"/>
</dbReference>
<dbReference type="InterPro" id="IPR044759">
    <property type="entry name" value="bZIP_RF2"/>
</dbReference>
<dbReference type="Gramene" id="rna-gnl|WGS:JABURB|Cocit.L0521.1">
    <property type="protein sequence ID" value="cds-KAF7852127.1"/>
    <property type="gene ID" value="gene-BT93_L0521"/>
</dbReference>
<dbReference type="PANTHER" id="PTHR46835:SF4">
    <property type="entry name" value="B-ZIP PROTEIN"/>
    <property type="match status" value="1"/>
</dbReference>
<dbReference type="EMBL" id="MU089519">
    <property type="protein sequence ID" value="KAF7852127.1"/>
    <property type="molecule type" value="Genomic_DNA"/>
</dbReference>
<reference evidence="3" key="1">
    <citation type="submission" date="2020-05" db="EMBL/GenBank/DDBJ databases">
        <title>WGS assembly of Corymbia citriodora subspecies variegata.</title>
        <authorList>
            <person name="Barry K."/>
            <person name="Hundley H."/>
            <person name="Shu S."/>
            <person name="Jenkins J."/>
            <person name="Grimwood J."/>
            <person name="Baten A."/>
        </authorList>
    </citation>
    <scope>NUCLEOTIDE SEQUENCE</scope>
    <source>
        <strain evidence="3">CV2-018</strain>
    </source>
</reference>
<evidence type="ECO:0000256" key="1">
    <source>
        <dbReference type="SAM" id="Coils"/>
    </source>
</evidence>
<dbReference type="AlphaFoldDB" id="A0A8T0D115"/>
<dbReference type="EMBL" id="MU089519">
    <property type="protein sequence ID" value="KAF7852126.1"/>
    <property type="molecule type" value="Genomic_DNA"/>
</dbReference>
<sequence length="310" mass="33922">MSRQAHLPPRCPFQRKPISRPIHDPTSPPANTNHINVFPRHRKSPSQSAILEEQPAWLEDLLDDPNSSYKGLTHRRSASDSITLLDGLSDSLPAIKPHGVKQARDEREASGRLDLDCIYGPNSPRQKANPALPDSGIVSALSEYISQTSLQFLDGSLCISGMVNSDMKGDTCVSTGDAEAKTVKRHSGQRSRVRRLQYIAELEKTVNVFQAFESELAVRVASLLQHRSALTVENASLKQQIARLQQEKLLLEGQYQSMKKELGKLKLGLASSPNSGFRNHFEASPGAGAGGAAISDSAWQLLGMEKLNLN</sequence>
<evidence type="ECO:0008006" key="5">
    <source>
        <dbReference type="Google" id="ProtNLM"/>
    </source>
</evidence>
<dbReference type="Proteomes" id="UP000806378">
    <property type="component" value="Unassembled WGS sequence"/>
</dbReference>
<dbReference type="GO" id="GO:0003700">
    <property type="term" value="F:DNA-binding transcription factor activity"/>
    <property type="evidence" value="ECO:0007669"/>
    <property type="project" value="InterPro"/>
</dbReference>
<dbReference type="Gramene" id="rna-gnl|WGS:JABURB|Cocit.L0521.3">
    <property type="protein sequence ID" value="cds-KAF7852126.1"/>
    <property type="gene ID" value="gene-BT93_L0521"/>
</dbReference>
<dbReference type="Gramene" id="rna-gnl|WGS:JABURB|Cocit.L0521.2">
    <property type="protein sequence ID" value="cds-KAF7852125.1"/>
    <property type="gene ID" value="gene-BT93_L0521"/>
</dbReference>
<proteinExistence type="predicted"/>
<keyword evidence="1" id="KW-0175">Coiled coil</keyword>
<feature type="region of interest" description="Disordered" evidence="2">
    <location>
        <begin position="1"/>
        <end position="49"/>
    </location>
</feature>
<protein>
    <recommendedName>
        <fullName evidence="5">BZIP domain-containing protein</fullName>
    </recommendedName>
</protein>
<dbReference type="InterPro" id="IPR044797">
    <property type="entry name" value="At4g06598-like"/>
</dbReference>
<feature type="coiled-coil region" evidence="1">
    <location>
        <begin position="227"/>
        <end position="261"/>
    </location>
</feature>
<dbReference type="GO" id="GO:0005634">
    <property type="term" value="C:nucleus"/>
    <property type="evidence" value="ECO:0007669"/>
    <property type="project" value="UniProtKB-ARBA"/>
</dbReference>
<organism evidence="3 4">
    <name type="scientific">Corymbia citriodora subsp. variegata</name>
    <dbReference type="NCBI Taxonomy" id="360336"/>
    <lineage>
        <taxon>Eukaryota</taxon>
        <taxon>Viridiplantae</taxon>
        <taxon>Streptophyta</taxon>
        <taxon>Embryophyta</taxon>
        <taxon>Tracheophyta</taxon>
        <taxon>Spermatophyta</taxon>
        <taxon>Magnoliopsida</taxon>
        <taxon>eudicotyledons</taxon>
        <taxon>Gunneridae</taxon>
        <taxon>Pentapetalae</taxon>
        <taxon>rosids</taxon>
        <taxon>malvids</taxon>
        <taxon>Myrtales</taxon>
        <taxon>Myrtaceae</taxon>
        <taxon>Myrtoideae</taxon>
        <taxon>Eucalypteae</taxon>
        <taxon>Corymbia</taxon>
    </lineage>
</organism>
<keyword evidence="4" id="KW-1185">Reference proteome</keyword>
<name>A0A8T0D115_CORYI</name>